<gene>
    <name evidence="11" type="primary">LOC120019175</name>
</gene>
<evidence type="ECO:0000256" key="5">
    <source>
        <dbReference type="ARBA" id="ARBA00022473"/>
    </source>
</evidence>
<dbReference type="RefSeq" id="XP_038818402.1">
    <property type="nucleotide sequence ID" value="XM_038962474.1"/>
</dbReference>
<feature type="region of interest" description="Disordered" evidence="9">
    <location>
        <begin position="156"/>
        <end position="210"/>
    </location>
</feature>
<evidence type="ECO:0000256" key="3">
    <source>
        <dbReference type="ARBA" id="ARBA00009052"/>
    </source>
</evidence>
<dbReference type="KEGG" id="snh:120019175"/>
<evidence type="ECO:0000256" key="2">
    <source>
        <dbReference type="ARBA" id="ARBA00004536"/>
    </source>
</evidence>
<keyword evidence="7 8" id="KW-0175">Coiled coil</keyword>
<name>A0A8U0P531_SALNM</name>
<dbReference type="Proteomes" id="UP000808372">
    <property type="component" value="Chromosome 24"/>
</dbReference>
<feature type="coiled-coil region" evidence="8">
    <location>
        <begin position="27"/>
        <end position="86"/>
    </location>
</feature>
<protein>
    <submittedName>
        <fullName evidence="11">Coiled-coil domain-containing protein 85C-B-like isoform X1</fullName>
    </submittedName>
</protein>
<feature type="compositionally biased region" description="Low complexity" evidence="9">
    <location>
        <begin position="178"/>
        <end position="196"/>
    </location>
</feature>
<evidence type="ECO:0000256" key="4">
    <source>
        <dbReference type="ARBA" id="ARBA00022427"/>
    </source>
</evidence>
<reference evidence="11" key="1">
    <citation type="submission" date="2025-08" db="UniProtKB">
        <authorList>
            <consortium name="RefSeq"/>
        </authorList>
    </citation>
    <scope>IDENTIFICATION</scope>
    <source>
        <tissue evidence="11">White muscle</tissue>
    </source>
</reference>
<comment type="similarity">
    <text evidence="3">Belongs to the CCDC85 family.</text>
</comment>
<evidence type="ECO:0000256" key="1">
    <source>
        <dbReference type="ARBA" id="ARBA00004435"/>
    </source>
</evidence>
<evidence type="ECO:0000256" key="9">
    <source>
        <dbReference type="SAM" id="MobiDB-lite"/>
    </source>
</evidence>
<evidence type="ECO:0000313" key="11">
    <source>
        <dbReference type="RefSeq" id="XP_038818402.1"/>
    </source>
</evidence>
<comment type="subcellular location">
    <subcellularLocation>
        <location evidence="2">Cell junction</location>
        <location evidence="2">Adherens junction</location>
    </subcellularLocation>
    <subcellularLocation>
        <location evidence="1">Cell junction</location>
        <location evidence="1">Tight junction</location>
    </subcellularLocation>
</comment>
<accession>A0A8U0P531</accession>
<dbReference type="InterPro" id="IPR019359">
    <property type="entry name" value="CCDC85"/>
</dbReference>
<organism evidence="10 11">
    <name type="scientific">Salvelinus namaycush</name>
    <name type="common">Lake trout</name>
    <name type="synonym">Salmo namaycush</name>
    <dbReference type="NCBI Taxonomy" id="8040"/>
    <lineage>
        <taxon>Eukaryota</taxon>
        <taxon>Metazoa</taxon>
        <taxon>Chordata</taxon>
        <taxon>Craniata</taxon>
        <taxon>Vertebrata</taxon>
        <taxon>Euteleostomi</taxon>
        <taxon>Actinopterygii</taxon>
        <taxon>Neopterygii</taxon>
        <taxon>Teleostei</taxon>
        <taxon>Protacanthopterygii</taxon>
        <taxon>Salmoniformes</taxon>
        <taxon>Salmonidae</taxon>
        <taxon>Salmoninae</taxon>
        <taxon>Salvelinus</taxon>
    </lineage>
</organism>
<dbReference type="PANTHER" id="PTHR13546">
    <property type="entry name" value="RE60986P"/>
    <property type="match status" value="1"/>
</dbReference>
<keyword evidence="6" id="KW-0965">Cell junction</keyword>
<dbReference type="GO" id="GO:0005912">
    <property type="term" value="C:adherens junction"/>
    <property type="evidence" value="ECO:0007669"/>
    <property type="project" value="UniProtKB-SubCell"/>
</dbReference>
<evidence type="ECO:0000256" key="7">
    <source>
        <dbReference type="ARBA" id="ARBA00023054"/>
    </source>
</evidence>
<dbReference type="GO" id="GO:0005923">
    <property type="term" value="C:bicellular tight junction"/>
    <property type="evidence" value="ECO:0007669"/>
    <property type="project" value="UniProtKB-SubCell"/>
</dbReference>
<feature type="compositionally biased region" description="Polar residues" evidence="9">
    <location>
        <begin position="158"/>
        <end position="173"/>
    </location>
</feature>
<sequence length="419" mass="47641">MAKNLSEGPKEPDLNQLPDEELLRCGKEELVKRLRRLDNEKMSLMIDHGNMMKDVNRRLQVHLHEIRNLKEINQKLQDDNNELRELCCFLDDDRQKGKKLSREWQRFGRYSASAMWKEVGTYQLKLKELETNQERVVRENTDLKEIIFMLDEDRNGVGSRSSIDSQSSLTNLNGGTGTVRDVGDGSSTSSTGSAGSPDHHNGHNGHNHIHKLPAEREGNLGSTFQRRSMDDLSAPHHHRSIPNGLCDSSSSNYIRQLEIKMRILEDDNNKLLTQACSRYSLSQIQRNKQQLNPGDLRVLRKGMTLYHSESQLSSLPRRQDALHNGTIGRLPTSESTPVTGYLSCVQKPESVVHAMKVLEVHENLDKKQGPEDYEEDLSEKEKAIVREMCNVVWRKLGDAAGDKPSIRQHLSGNQFKGPL</sequence>
<evidence type="ECO:0000256" key="6">
    <source>
        <dbReference type="ARBA" id="ARBA00022949"/>
    </source>
</evidence>
<dbReference type="AlphaFoldDB" id="A0A8U0P531"/>
<dbReference type="Pfam" id="PF10226">
    <property type="entry name" value="CCDC85"/>
    <property type="match status" value="1"/>
</dbReference>
<keyword evidence="10" id="KW-1185">Reference proteome</keyword>
<dbReference type="GeneID" id="120019175"/>
<keyword evidence="5" id="KW-0217">Developmental protein</keyword>
<dbReference type="PANTHER" id="PTHR13546:SF14">
    <property type="entry name" value="COILED-COIL DOMAIN-CONTAINING PROTEIN 85C"/>
    <property type="match status" value="1"/>
</dbReference>
<proteinExistence type="inferred from homology"/>
<keyword evidence="4" id="KW-0796">Tight junction</keyword>
<evidence type="ECO:0000256" key="8">
    <source>
        <dbReference type="SAM" id="Coils"/>
    </source>
</evidence>
<evidence type="ECO:0000313" key="10">
    <source>
        <dbReference type="Proteomes" id="UP000808372"/>
    </source>
</evidence>